<organism evidence="1 2">
    <name type="scientific">Ferrimonas sediminicola</name>
    <dbReference type="NCBI Taxonomy" id="2569538"/>
    <lineage>
        <taxon>Bacteria</taxon>
        <taxon>Pseudomonadati</taxon>
        <taxon>Pseudomonadota</taxon>
        <taxon>Gammaproteobacteria</taxon>
        <taxon>Alteromonadales</taxon>
        <taxon>Ferrimonadaceae</taxon>
        <taxon>Ferrimonas</taxon>
    </lineage>
</organism>
<gene>
    <name evidence="1" type="ORF">FCL40_17145</name>
</gene>
<keyword evidence="2" id="KW-1185">Reference proteome</keyword>
<dbReference type="RefSeq" id="WP_136854515.1">
    <property type="nucleotide sequence ID" value="NZ_SWCI01000018.1"/>
</dbReference>
<proteinExistence type="predicted"/>
<protein>
    <submittedName>
        <fullName evidence="1">Uncharacterized protein</fullName>
    </submittedName>
</protein>
<reference evidence="1 2" key="1">
    <citation type="submission" date="2019-04" db="EMBL/GenBank/DDBJ databases">
        <authorList>
            <person name="Hwang J.C."/>
        </authorList>
    </citation>
    <scope>NUCLEOTIDE SEQUENCE [LARGE SCALE GENOMIC DNA]</scope>
    <source>
        <strain evidence="1 2">IMCC35001</strain>
    </source>
</reference>
<evidence type="ECO:0000313" key="2">
    <source>
        <dbReference type="Proteomes" id="UP000305674"/>
    </source>
</evidence>
<accession>A0A4U1B820</accession>
<sequence>MEYVIAIIVLFIAFYFGKLFAYRSRSIGCAIEALQSTFDTYSEDAAPSPRFIKGRLSMAYDDLSRRAETADIKDYAKRMLAVNDPTPEHIAMLLLLKLSNDFKMENSKTQDPIFDVLSSWCENAHGHLVEGEKMKGLS</sequence>
<evidence type="ECO:0000313" key="1">
    <source>
        <dbReference type="EMBL" id="TKB46782.1"/>
    </source>
</evidence>
<name>A0A4U1B820_9GAMM</name>
<dbReference type="EMBL" id="SWCI01000018">
    <property type="protein sequence ID" value="TKB46782.1"/>
    <property type="molecule type" value="Genomic_DNA"/>
</dbReference>
<dbReference type="AlphaFoldDB" id="A0A4U1B820"/>
<dbReference type="Proteomes" id="UP000305674">
    <property type="component" value="Unassembled WGS sequence"/>
</dbReference>
<comment type="caution">
    <text evidence="1">The sequence shown here is derived from an EMBL/GenBank/DDBJ whole genome shotgun (WGS) entry which is preliminary data.</text>
</comment>